<dbReference type="RefSeq" id="WP_203782515.1">
    <property type="nucleotide sequence ID" value="NZ_BOMV01000040.1"/>
</dbReference>
<dbReference type="InterPro" id="IPR038332">
    <property type="entry name" value="PPE_sf"/>
</dbReference>
<dbReference type="SUPFAM" id="SSF140453">
    <property type="entry name" value="EsxAB dimer-like"/>
    <property type="match status" value="1"/>
</dbReference>
<feature type="region of interest" description="Disordered" evidence="1">
    <location>
        <begin position="254"/>
        <end position="284"/>
    </location>
</feature>
<evidence type="ECO:0000256" key="1">
    <source>
        <dbReference type="SAM" id="MobiDB-lite"/>
    </source>
</evidence>
<evidence type="ECO:0000313" key="2">
    <source>
        <dbReference type="EMBL" id="GIE96251.1"/>
    </source>
</evidence>
<comment type="caution">
    <text evidence="2">The sequence shown here is derived from an EMBL/GenBank/DDBJ whole genome shotgun (WGS) entry which is preliminary data.</text>
</comment>
<dbReference type="AlphaFoldDB" id="A0A919K437"/>
<organism evidence="2 3">
    <name type="scientific">Paractinoplanes rishiriensis</name>
    <dbReference type="NCBI Taxonomy" id="1050105"/>
    <lineage>
        <taxon>Bacteria</taxon>
        <taxon>Bacillati</taxon>
        <taxon>Actinomycetota</taxon>
        <taxon>Actinomycetes</taxon>
        <taxon>Micromonosporales</taxon>
        <taxon>Micromonosporaceae</taxon>
        <taxon>Paractinoplanes</taxon>
    </lineage>
</organism>
<dbReference type="InterPro" id="IPR036689">
    <property type="entry name" value="ESAT-6-like_sf"/>
</dbReference>
<dbReference type="Proteomes" id="UP000636960">
    <property type="component" value="Unassembled WGS sequence"/>
</dbReference>
<evidence type="ECO:0000313" key="3">
    <source>
        <dbReference type="Proteomes" id="UP000636960"/>
    </source>
</evidence>
<dbReference type="EMBL" id="BOMV01000040">
    <property type="protein sequence ID" value="GIE96251.1"/>
    <property type="molecule type" value="Genomic_DNA"/>
</dbReference>
<accession>A0A919K437</accession>
<sequence length="421" mass="44687">MTDNPLVADVQSSTTWYTGLGLAESAAQISNGIQDGSWVDGTLGGVGGSLDALGMAIDPLGSLVAWGVSWLMEHVRPLKEALDLLAGNPDEIAAHAATWRNVAAATTANQQEYADLVRAQTGGWSGASGDAYRGHAALQADALGGIAKASEGISYAVEGAGLIVGLVRGIVRDLIAQFVGTLAARLPQWLAEAGLTLGLATPVVVGQVAALVARWVDRIQGFIRALLDSLRRLSGKLTELTGVLDGLQNALRRLSRSDPAGTTPDAPSPGRQTGGELRPPRGDIDFEEDWANQAYDGFRASDDELPAVAATASEYGFSPDDITMIKNHVFRDEHLLDSYGDNIMGRFDANPRMAEAWQRLADGNPHPADIDLLRHERFEAQHMASTGDPSYGRAHAATNEAGYTWDPEAAARNGVGYQRRD</sequence>
<dbReference type="Gene3D" id="1.20.1260.20">
    <property type="entry name" value="PPE superfamily"/>
    <property type="match status" value="1"/>
</dbReference>
<evidence type="ECO:0008006" key="4">
    <source>
        <dbReference type="Google" id="ProtNLM"/>
    </source>
</evidence>
<gene>
    <name evidence="2" type="ORF">Ari01nite_37160</name>
</gene>
<keyword evidence="3" id="KW-1185">Reference proteome</keyword>
<proteinExistence type="predicted"/>
<reference evidence="2" key="1">
    <citation type="submission" date="2021-01" db="EMBL/GenBank/DDBJ databases">
        <title>Whole genome shotgun sequence of Actinoplanes rishiriensis NBRC 108556.</title>
        <authorList>
            <person name="Komaki H."/>
            <person name="Tamura T."/>
        </authorList>
    </citation>
    <scope>NUCLEOTIDE SEQUENCE</scope>
    <source>
        <strain evidence="2">NBRC 108556</strain>
    </source>
</reference>
<protein>
    <recommendedName>
        <fullName evidence="4">WXG100 family type VII secretion target</fullName>
    </recommendedName>
</protein>
<name>A0A919K437_9ACTN</name>